<sequence>MDTWLEVLQAEVAASSLAVVADKLGLSRTTISQVCNQKYPGDMARVQTQVEGALMGNKVMCPILGEIPVHQCLAHQRRGPRDVGSSPMDIKLWKACRSGCPHSQLGEEQQLRRPMRISVGPNNKGMDKSARYDAEATLSRLRRQAKSDGENASSSLRILTELLAEELKIMGIKYNRLLDRTEKNNQ</sequence>
<dbReference type="EMBL" id="RNRV01000036">
    <property type="protein sequence ID" value="MHO06128.1"/>
    <property type="molecule type" value="Genomic_DNA"/>
</dbReference>
<evidence type="ECO:0000313" key="1">
    <source>
        <dbReference type="EMBL" id="MHO06128.1"/>
    </source>
</evidence>
<dbReference type="Gene3D" id="1.10.260.40">
    <property type="entry name" value="lambda repressor-like DNA-binding domains"/>
    <property type="match status" value="1"/>
</dbReference>
<gene>
    <name evidence="1" type="ORF">D9F05_17470</name>
</gene>
<reference evidence="1" key="1">
    <citation type="submission" date="2018-10" db="EMBL/GenBank/DDBJ databases">
        <authorList>
            <consortium name="NARMS: The National Antimicrobial Resistance Monitoring System"/>
        </authorList>
    </citation>
    <scope>NUCLEOTIDE SEQUENCE [LARGE SCALE GENOMIC DNA]</scope>
    <source>
        <strain evidence="1">CVM N17EC0388</strain>
    </source>
</reference>
<name>A0A3L0W2D5_ECOLX</name>
<accession>A0A3L0W2D5</accession>
<organism evidence="1">
    <name type="scientific">Escherichia coli</name>
    <dbReference type="NCBI Taxonomy" id="562"/>
    <lineage>
        <taxon>Bacteria</taxon>
        <taxon>Pseudomonadati</taxon>
        <taxon>Pseudomonadota</taxon>
        <taxon>Gammaproteobacteria</taxon>
        <taxon>Enterobacterales</taxon>
        <taxon>Enterobacteriaceae</taxon>
        <taxon>Escherichia</taxon>
    </lineage>
</organism>
<dbReference type="AlphaFoldDB" id="A0A3L0W2D5"/>
<dbReference type="InterPro" id="IPR010982">
    <property type="entry name" value="Lambda_DNA-bd_dom_sf"/>
</dbReference>
<protein>
    <submittedName>
        <fullName evidence="1">Transcriptional regulator</fullName>
    </submittedName>
</protein>
<proteinExistence type="predicted"/>
<comment type="caution">
    <text evidence="1">The sequence shown here is derived from an EMBL/GenBank/DDBJ whole genome shotgun (WGS) entry which is preliminary data.</text>
</comment>
<dbReference type="GO" id="GO:0003677">
    <property type="term" value="F:DNA binding"/>
    <property type="evidence" value="ECO:0007669"/>
    <property type="project" value="InterPro"/>
</dbReference>